<dbReference type="EMBL" id="OX459950">
    <property type="protein sequence ID" value="CAI9156597.1"/>
    <property type="molecule type" value="Genomic_DNA"/>
</dbReference>
<name>A0ABN8Y7Q2_RANTA</name>
<accession>A0ABN8Y7Q2</accession>
<evidence type="ECO:0000313" key="2">
    <source>
        <dbReference type="Proteomes" id="UP001176941"/>
    </source>
</evidence>
<gene>
    <name evidence="1" type="ORF">MRATA1EN1_LOCUS5559</name>
</gene>
<protein>
    <submittedName>
        <fullName evidence="1">Uncharacterized protein</fullName>
    </submittedName>
</protein>
<organism evidence="1 2">
    <name type="scientific">Rangifer tarandus platyrhynchus</name>
    <name type="common">Svalbard reindeer</name>
    <dbReference type="NCBI Taxonomy" id="3082113"/>
    <lineage>
        <taxon>Eukaryota</taxon>
        <taxon>Metazoa</taxon>
        <taxon>Chordata</taxon>
        <taxon>Craniata</taxon>
        <taxon>Vertebrata</taxon>
        <taxon>Euteleostomi</taxon>
        <taxon>Mammalia</taxon>
        <taxon>Eutheria</taxon>
        <taxon>Laurasiatheria</taxon>
        <taxon>Artiodactyla</taxon>
        <taxon>Ruminantia</taxon>
        <taxon>Pecora</taxon>
        <taxon>Cervidae</taxon>
        <taxon>Odocoileinae</taxon>
        <taxon>Rangifer</taxon>
    </lineage>
</organism>
<keyword evidence="2" id="KW-1185">Reference proteome</keyword>
<proteinExistence type="predicted"/>
<reference evidence="1" key="1">
    <citation type="submission" date="2023-04" db="EMBL/GenBank/DDBJ databases">
        <authorList>
            <consortium name="ELIXIR-Norway"/>
        </authorList>
    </citation>
    <scope>NUCLEOTIDE SEQUENCE [LARGE SCALE GENOMIC DNA]</scope>
</reference>
<sequence>MTMMGAPGWKDVCPSGQLVRCCHLGDLSAHCRLTLPTVPKRNGPGAQAHVGFPRQREGIIKGPKMSKLLVSEKQRLRLHGSSEQKPDWRLATNHTAKLGAEPQAATLMESVSE</sequence>
<dbReference type="Proteomes" id="UP001176941">
    <property type="component" value="Chromosome 14"/>
</dbReference>
<evidence type="ECO:0000313" key="1">
    <source>
        <dbReference type="EMBL" id="CAI9156597.1"/>
    </source>
</evidence>